<protein>
    <submittedName>
        <fullName evidence="1">Uncharacterized protein</fullName>
    </submittedName>
</protein>
<evidence type="ECO:0000313" key="2">
    <source>
        <dbReference type="Proteomes" id="UP001066276"/>
    </source>
</evidence>
<comment type="caution">
    <text evidence="1">The sequence shown here is derived from an EMBL/GenBank/DDBJ whole genome shotgun (WGS) entry which is preliminary data.</text>
</comment>
<gene>
    <name evidence="1" type="ORF">NDU88_010464</name>
</gene>
<dbReference type="Proteomes" id="UP001066276">
    <property type="component" value="Chromosome 5"/>
</dbReference>
<evidence type="ECO:0000313" key="1">
    <source>
        <dbReference type="EMBL" id="KAJ1157764.1"/>
    </source>
</evidence>
<dbReference type="EMBL" id="JANPWB010000009">
    <property type="protein sequence ID" value="KAJ1157764.1"/>
    <property type="molecule type" value="Genomic_DNA"/>
</dbReference>
<accession>A0AAV7RZQ7</accession>
<name>A0AAV7RZQ7_PLEWA</name>
<keyword evidence="2" id="KW-1185">Reference proteome</keyword>
<dbReference type="AlphaFoldDB" id="A0AAV7RZQ7"/>
<reference evidence="1" key="1">
    <citation type="journal article" date="2022" name="bioRxiv">
        <title>Sequencing and chromosome-scale assembly of the giantPleurodeles waltlgenome.</title>
        <authorList>
            <person name="Brown T."/>
            <person name="Elewa A."/>
            <person name="Iarovenko S."/>
            <person name="Subramanian E."/>
            <person name="Araus A.J."/>
            <person name="Petzold A."/>
            <person name="Susuki M."/>
            <person name="Suzuki K.-i.T."/>
            <person name="Hayashi T."/>
            <person name="Toyoda A."/>
            <person name="Oliveira C."/>
            <person name="Osipova E."/>
            <person name="Leigh N.D."/>
            <person name="Simon A."/>
            <person name="Yun M.H."/>
        </authorList>
    </citation>
    <scope>NUCLEOTIDE SEQUENCE</scope>
    <source>
        <strain evidence="1">20211129_DDA</strain>
        <tissue evidence="1">Liver</tissue>
    </source>
</reference>
<organism evidence="1 2">
    <name type="scientific">Pleurodeles waltl</name>
    <name type="common">Iberian ribbed newt</name>
    <dbReference type="NCBI Taxonomy" id="8319"/>
    <lineage>
        <taxon>Eukaryota</taxon>
        <taxon>Metazoa</taxon>
        <taxon>Chordata</taxon>
        <taxon>Craniata</taxon>
        <taxon>Vertebrata</taxon>
        <taxon>Euteleostomi</taxon>
        <taxon>Amphibia</taxon>
        <taxon>Batrachia</taxon>
        <taxon>Caudata</taxon>
        <taxon>Salamandroidea</taxon>
        <taxon>Salamandridae</taxon>
        <taxon>Pleurodelinae</taxon>
        <taxon>Pleurodeles</taxon>
    </lineage>
</organism>
<proteinExistence type="predicted"/>
<sequence>MGQVTRLTEELINTISLVDASADLGSPISNMGCALLTHKGLKALGGRGSVLEEPGLELPSEGEVFGYGAKVTGQGVPGLRCQKREGFSSGGGFADAGNGCQGLTGGAQSARRSVEGDAGVDEFGSEVVEGFVCVGEESEGDPLVDREPMEFYQVSGDVVVARYVQDESTAATLYRLS</sequence>